<feature type="transmembrane region" description="Helical" evidence="8">
    <location>
        <begin position="994"/>
        <end position="1020"/>
    </location>
</feature>
<dbReference type="Pfam" id="PF00873">
    <property type="entry name" value="ACR_tran"/>
    <property type="match status" value="1"/>
</dbReference>
<gene>
    <name evidence="9" type="ORF">DK847_18205</name>
</gene>
<dbReference type="PRINTS" id="PR00702">
    <property type="entry name" value="ACRIFLAVINRP"/>
</dbReference>
<keyword evidence="7 8" id="KW-0472">Membrane</keyword>
<dbReference type="Gene3D" id="3.30.70.1440">
    <property type="entry name" value="Multidrug efflux transporter AcrB pore domain"/>
    <property type="match status" value="1"/>
</dbReference>
<proteinExistence type="predicted"/>
<dbReference type="Proteomes" id="UP000248795">
    <property type="component" value="Unassembled WGS sequence"/>
</dbReference>
<keyword evidence="2" id="KW-0813">Transport</keyword>
<evidence type="ECO:0000256" key="1">
    <source>
        <dbReference type="ARBA" id="ARBA00004429"/>
    </source>
</evidence>
<comment type="caution">
    <text evidence="9">The sequence shown here is derived from an EMBL/GenBank/DDBJ whole genome shotgun (WGS) entry which is preliminary data.</text>
</comment>
<keyword evidence="4" id="KW-0997">Cell inner membrane</keyword>
<dbReference type="RefSeq" id="WP_111199971.1">
    <property type="nucleotide sequence ID" value="NZ_QKVK01000010.1"/>
</dbReference>
<dbReference type="AlphaFoldDB" id="A0A2W2AJH9"/>
<protein>
    <submittedName>
        <fullName evidence="9">Multidrug efflux protein</fullName>
    </submittedName>
</protein>
<dbReference type="InterPro" id="IPR001036">
    <property type="entry name" value="Acrflvin-R"/>
</dbReference>
<feature type="transmembrane region" description="Helical" evidence="8">
    <location>
        <begin position="333"/>
        <end position="352"/>
    </location>
</feature>
<feature type="transmembrane region" description="Helical" evidence="8">
    <location>
        <begin position="385"/>
        <end position="409"/>
    </location>
</feature>
<dbReference type="EMBL" id="QKVK01000010">
    <property type="protein sequence ID" value="PZF75451.1"/>
    <property type="molecule type" value="Genomic_DNA"/>
</dbReference>
<dbReference type="PANTHER" id="PTHR32063:SF28">
    <property type="entry name" value="BLR2861 PROTEIN"/>
    <property type="match status" value="1"/>
</dbReference>
<feature type="transmembrane region" description="Helical" evidence="8">
    <location>
        <begin position="848"/>
        <end position="867"/>
    </location>
</feature>
<dbReference type="Gene3D" id="3.30.2090.10">
    <property type="entry name" value="Multidrug efflux transporter AcrB TolC docking domain, DN and DC subdomains"/>
    <property type="match status" value="2"/>
</dbReference>
<dbReference type="Gene3D" id="3.30.70.1430">
    <property type="entry name" value="Multidrug efflux transporter AcrB pore domain"/>
    <property type="match status" value="2"/>
</dbReference>
<organism evidence="9 10">
    <name type="scientific">Aestuariivirga litoralis</name>
    <dbReference type="NCBI Taxonomy" id="2650924"/>
    <lineage>
        <taxon>Bacteria</taxon>
        <taxon>Pseudomonadati</taxon>
        <taxon>Pseudomonadota</taxon>
        <taxon>Alphaproteobacteria</taxon>
        <taxon>Hyphomicrobiales</taxon>
        <taxon>Aestuariivirgaceae</taxon>
        <taxon>Aestuariivirga</taxon>
    </lineage>
</organism>
<dbReference type="PANTHER" id="PTHR32063">
    <property type="match status" value="1"/>
</dbReference>
<evidence type="ECO:0000256" key="4">
    <source>
        <dbReference type="ARBA" id="ARBA00022519"/>
    </source>
</evidence>
<evidence type="ECO:0000256" key="5">
    <source>
        <dbReference type="ARBA" id="ARBA00022692"/>
    </source>
</evidence>
<name>A0A2W2AJH9_9HYPH</name>
<evidence type="ECO:0000256" key="8">
    <source>
        <dbReference type="SAM" id="Phobius"/>
    </source>
</evidence>
<dbReference type="SUPFAM" id="SSF82693">
    <property type="entry name" value="Multidrug efflux transporter AcrB pore domain, PN1, PN2, PC1 and PC2 subdomains"/>
    <property type="match status" value="4"/>
</dbReference>
<dbReference type="GO" id="GO:0005886">
    <property type="term" value="C:plasma membrane"/>
    <property type="evidence" value="ECO:0007669"/>
    <property type="project" value="UniProtKB-SubCell"/>
</dbReference>
<keyword evidence="10" id="KW-1185">Reference proteome</keyword>
<comment type="subcellular location">
    <subcellularLocation>
        <location evidence="1">Cell inner membrane</location>
        <topology evidence="1">Multi-pass membrane protein</topology>
    </subcellularLocation>
</comment>
<evidence type="ECO:0000256" key="7">
    <source>
        <dbReference type="ARBA" id="ARBA00023136"/>
    </source>
</evidence>
<dbReference type="Gene3D" id="1.20.1640.10">
    <property type="entry name" value="Multidrug efflux transporter AcrB transmembrane domain"/>
    <property type="match status" value="2"/>
</dbReference>
<dbReference type="InterPro" id="IPR027463">
    <property type="entry name" value="AcrB_DN_DC_subdom"/>
</dbReference>
<dbReference type="FunFam" id="1.20.1640.10:FF:000001">
    <property type="entry name" value="Efflux pump membrane transporter"/>
    <property type="match status" value="1"/>
</dbReference>
<keyword evidence="6 8" id="KW-1133">Transmembrane helix</keyword>
<evidence type="ECO:0000313" key="9">
    <source>
        <dbReference type="EMBL" id="PZF75451.1"/>
    </source>
</evidence>
<evidence type="ECO:0000256" key="3">
    <source>
        <dbReference type="ARBA" id="ARBA00022475"/>
    </source>
</evidence>
<accession>A0A2W2AJH9</accession>
<feature type="transmembrane region" description="Helical" evidence="8">
    <location>
        <begin position="966"/>
        <end position="988"/>
    </location>
</feature>
<feature type="transmembrane region" description="Helical" evidence="8">
    <location>
        <begin position="430"/>
        <end position="450"/>
    </location>
</feature>
<feature type="transmembrane region" description="Helical" evidence="8">
    <location>
        <begin position="462"/>
        <end position="480"/>
    </location>
</feature>
<dbReference type="GO" id="GO:0042910">
    <property type="term" value="F:xenobiotic transmembrane transporter activity"/>
    <property type="evidence" value="ECO:0007669"/>
    <property type="project" value="TreeGrafter"/>
</dbReference>
<evidence type="ECO:0000256" key="2">
    <source>
        <dbReference type="ARBA" id="ARBA00022448"/>
    </source>
</evidence>
<feature type="transmembrane region" description="Helical" evidence="8">
    <location>
        <begin position="525"/>
        <end position="545"/>
    </location>
</feature>
<sequence length="1056" mass="114550">MHFTDIFVKRPVLATVVSLLILLAGLQAVLKLPIRQFPEVSDTKIEITTVYPGANADQIKGFITTPLQQAVASTEGVDIIESRSSQNVSTITLKLRLDANADRALADVLSKVNEVKGVLPEEANDPVVKRTTGAGFALMYISFKSDQMSAPQISDYLDRVVKPKLQAINGVASAEILGGSTFAMRVWLDPEKMASLSVTPLDVRNALASNNFTTAAGEVKSDFTQQNINAQTSLETPEQFEQLVVATRGDTVIRLGQVATVDLGPENYDTRSAFDGLKAVFMGIQTTPDANPLTVINTVRETMPEIQRLLPTGLEANIAYDATLFINASIWEVGKTLLEAGIIVIVVIFLFLGSFRSTIIPVVTIPLSLIGVALVLVAFGYSINLLTLLALVLAIGLVVDDAIVVVENIHRHIEEGMTPFDAALRGAREITGPVIAMTITLAAVYAPIGFTSGLTGALFREFAFTLAGAVIVSGVVALTLSPMMTSKMLKPHEKLSWFGRLVERVFGGLQRFYRRRLDGTIKQRAVFAWVAVLTIVLSGVLYNAIGRELAPAEDQGVLFAFVNAPEHTNLDYLTTYTDDLTKIMMAIPERENLFAIDGFPNTHQAFMGLILKPWDERSRSDLTVMGELQPKFKDVSGVNIFATAPSAIPVGAGDLPIEFVLTYPGDYTRLADTLDKLKAEADKSGLFIFTNADLRFQTPQVELVVDKDRANRLGVTMRDVGATLATLLGGNNVNRFTVDGRSYQVIPQVPRTERSSVDQILSYRVRATDGQMVPLSAFTEVSKTVQPNGLATFQQLNSAMLQGVPFPGRTIGEGITFLQQKADEIMPQGMAYDFKGESRQFVKEGNTLAITFAVALLLIYLVLAAQFESFRDPFIILIGLPATVFGALLVLFILGEVNGAMMNNPPINLGSGTINIYTQIGLVTLIGLIAKHGILMVEFANKLQETKGYDKDTAIKEAAATRLRPILMTTAAMVIGVTPLLIANGAGAKSRFDIGVVIAAGMTIGTLFTLFITPAIYSYVARDRRHMHDRENASDVLAPHVDHPANDMRPVPKAAE</sequence>
<dbReference type="SUPFAM" id="SSF82714">
    <property type="entry name" value="Multidrug efflux transporter AcrB TolC docking domain, DN and DC subdomains"/>
    <property type="match status" value="2"/>
</dbReference>
<feature type="transmembrane region" description="Helical" evidence="8">
    <location>
        <begin position="874"/>
        <end position="894"/>
    </location>
</feature>
<keyword evidence="3" id="KW-1003">Cell membrane</keyword>
<feature type="transmembrane region" description="Helical" evidence="8">
    <location>
        <begin position="359"/>
        <end position="379"/>
    </location>
</feature>
<evidence type="ECO:0000313" key="10">
    <source>
        <dbReference type="Proteomes" id="UP000248795"/>
    </source>
</evidence>
<dbReference type="SUPFAM" id="SSF82866">
    <property type="entry name" value="Multidrug efflux transporter AcrB transmembrane domain"/>
    <property type="match status" value="2"/>
</dbReference>
<keyword evidence="5 8" id="KW-0812">Transmembrane</keyword>
<dbReference type="Gene3D" id="3.30.70.1320">
    <property type="entry name" value="Multidrug efflux transporter AcrB pore domain like"/>
    <property type="match status" value="1"/>
</dbReference>
<reference evidence="10" key="1">
    <citation type="submission" date="2018-06" db="EMBL/GenBank/DDBJ databases">
        <title>Aestuariibacter litoralis strain KCTC 52945T.</title>
        <authorList>
            <person name="Li X."/>
            <person name="Salam N."/>
            <person name="Li J.-L."/>
            <person name="Chen Y.-M."/>
            <person name="Yang Z.-W."/>
            <person name="Zhang L.-Y."/>
            <person name="Han M.-X."/>
            <person name="Xiao M."/>
            <person name="Li W.-J."/>
        </authorList>
    </citation>
    <scope>NUCLEOTIDE SEQUENCE [LARGE SCALE GENOMIC DNA]</scope>
    <source>
        <strain evidence="10">KCTC 52945</strain>
    </source>
</reference>
<feature type="transmembrane region" description="Helical" evidence="8">
    <location>
        <begin position="914"/>
        <end position="937"/>
    </location>
</feature>
<evidence type="ECO:0000256" key="6">
    <source>
        <dbReference type="ARBA" id="ARBA00022989"/>
    </source>
</evidence>